<dbReference type="SUPFAM" id="SSF53613">
    <property type="entry name" value="Ribokinase-like"/>
    <property type="match status" value="1"/>
</dbReference>
<dbReference type="HAMAP" id="MF_01966">
    <property type="entry name" value="NADHX_epimerase"/>
    <property type="match status" value="1"/>
</dbReference>
<evidence type="ECO:0000313" key="23">
    <source>
        <dbReference type="Proteomes" id="UP001230685"/>
    </source>
</evidence>
<dbReference type="InterPro" id="IPR000631">
    <property type="entry name" value="CARKD"/>
</dbReference>
<evidence type="ECO:0000256" key="9">
    <source>
        <dbReference type="ARBA" id="ARBA00022958"/>
    </source>
</evidence>
<keyword evidence="13" id="KW-0511">Multifunctional enzyme</keyword>
<dbReference type="PANTHER" id="PTHR12592:SF0">
    <property type="entry name" value="ATP-DEPENDENT (S)-NAD(P)H-HYDRATE DEHYDRATASE"/>
    <property type="match status" value="1"/>
</dbReference>
<comment type="caution">
    <text evidence="22">The sequence shown here is derived from an EMBL/GenBank/DDBJ whole genome shotgun (WGS) entry which is preliminary data.</text>
</comment>
<comment type="catalytic activity">
    <reaction evidence="2 18 19">
        <text>(6R)-NADPHX = (6S)-NADPHX</text>
        <dbReference type="Rhea" id="RHEA:32227"/>
        <dbReference type="ChEBI" id="CHEBI:64076"/>
        <dbReference type="ChEBI" id="CHEBI:64077"/>
        <dbReference type="EC" id="5.1.99.6"/>
    </reaction>
</comment>
<dbReference type="EC" id="4.2.1.136" evidence="19"/>
<keyword evidence="8 17" id="KW-0521">NADP</keyword>
<comment type="catalytic activity">
    <reaction evidence="16 17 19">
        <text>(6S)-NADPHX + ADP = AMP + phosphate + NADPH + H(+)</text>
        <dbReference type="Rhea" id="RHEA:32235"/>
        <dbReference type="ChEBI" id="CHEBI:15378"/>
        <dbReference type="ChEBI" id="CHEBI:43474"/>
        <dbReference type="ChEBI" id="CHEBI:57783"/>
        <dbReference type="ChEBI" id="CHEBI:64076"/>
        <dbReference type="ChEBI" id="CHEBI:456215"/>
        <dbReference type="ChEBI" id="CHEBI:456216"/>
        <dbReference type="EC" id="4.2.1.136"/>
    </reaction>
</comment>
<dbReference type="InterPro" id="IPR004443">
    <property type="entry name" value="YjeF_N_dom"/>
</dbReference>
<dbReference type="PROSITE" id="PS01049">
    <property type="entry name" value="YJEF_C_1"/>
    <property type="match status" value="1"/>
</dbReference>
<dbReference type="PROSITE" id="PS51385">
    <property type="entry name" value="YJEF_N"/>
    <property type="match status" value="1"/>
</dbReference>
<comment type="similarity">
    <text evidence="18">Belongs to the NnrE/AIBP family.</text>
</comment>
<dbReference type="SUPFAM" id="SSF64153">
    <property type="entry name" value="YjeF N-terminal domain-like"/>
    <property type="match status" value="1"/>
</dbReference>
<evidence type="ECO:0000256" key="8">
    <source>
        <dbReference type="ARBA" id="ARBA00022857"/>
    </source>
</evidence>
<evidence type="ECO:0000259" key="21">
    <source>
        <dbReference type="PROSITE" id="PS51385"/>
    </source>
</evidence>
<feature type="binding site" evidence="18">
    <location>
        <begin position="57"/>
        <end position="61"/>
    </location>
    <ligand>
        <name>(6S)-NADPHX</name>
        <dbReference type="ChEBI" id="CHEBI:64076"/>
    </ligand>
</feature>
<dbReference type="EC" id="5.1.99.6" evidence="19"/>
<keyword evidence="12 17" id="KW-0456">Lyase</keyword>
<dbReference type="InterPro" id="IPR036652">
    <property type="entry name" value="YjeF_N_dom_sf"/>
</dbReference>
<evidence type="ECO:0000256" key="6">
    <source>
        <dbReference type="ARBA" id="ARBA00022741"/>
    </source>
</evidence>
<sequence length="451" mass="45800">MSPITGTPILTAAEMRSAEAAHGDSAFLMEQAGQGIAGAIRRLVAGAEVLILCGPGNNGGDGYVAARLLREQGHAVRIAAAGEPKSDLARAARTRWDGPVEPLAEAQPAPVLVDALFGTGLSRPLPDGVATDLHRLAEAARFRVAIDLPSGVASDDGCCLSMVPRFDLTLALGSAKPAHLLYPAAGLMGEVRLIDLGLAPVSRASVMRRADLPEPGPASHKYSRGMVAVVAGRMGGAAELAAVSALRAGAGYVLHLGGRDPKGAPHAVVRRRWSAEALDDVRIGAVVIGPGLGRDDDARARLDAVLASGRPLVIDGDALHLLDPDAPRGAPAILTPHQGEFDALFGKGEGSRIDRARAAAARSGATVVLKGPDTVIADPDGRVIVATGGSPWLSTAGTGDVLAGATGAMLSAGLSPFDAATAAVRLHGRAAVACGRSFIADDLAAALSRVR</sequence>
<comment type="similarity">
    <text evidence="17">Belongs to the NnrD/CARKD family.</text>
</comment>
<feature type="binding site" evidence="17">
    <location>
        <position position="399"/>
    </location>
    <ligand>
        <name>AMP</name>
        <dbReference type="ChEBI" id="CHEBI:456215"/>
    </ligand>
</feature>
<evidence type="ECO:0000256" key="12">
    <source>
        <dbReference type="ARBA" id="ARBA00023239"/>
    </source>
</evidence>
<comment type="similarity">
    <text evidence="3 19">In the N-terminal section; belongs to the NnrE/AIBP family.</text>
</comment>
<gene>
    <name evidence="17" type="primary">nnrD</name>
    <name evidence="18" type="synonym">nnrE</name>
    <name evidence="22" type="ORF">Q5H91_03895</name>
</gene>
<feature type="binding site" evidence="18">
    <location>
        <position position="58"/>
    </location>
    <ligand>
        <name>K(+)</name>
        <dbReference type="ChEBI" id="CHEBI:29103"/>
    </ligand>
</feature>
<proteinExistence type="inferred from homology"/>
<comment type="caution">
    <text evidence="18">Lacks conserved residue(s) required for the propagation of feature annotation.</text>
</comment>
<dbReference type="RefSeq" id="WP_305171898.1">
    <property type="nucleotide sequence ID" value="NZ_JAUUDS010000001.1"/>
</dbReference>
<name>A0ABT9EHF1_9SPHN</name>
<feature type="binding site" evidence="17">
    <location>
        <begin position="370"/>
        <end position="374"/>
    </location>
    <ligand>
        <name>AMP</name>
        <dbReference type="ChEBI" id="CHEBI:456215"/>
    </ligand>
</feature>
<dbReference type="PANTHER" id="PTHR12592">
    <property type="entry name" value="ATP-DEPENDENT (S)-NAD(P)H-HYDRATE DEHYDRATASE FAMILY MEMBER"/>
    <property type="match status" value="1"/>
</dbReference>
<comment type="function">
    <text evidence="17">Catalyzes the dehydration of the S-form of NAD(P)HX at the expense of ADP, which is converted to AMP. Together with NAD(P)HX epimerase, which catalyzes the epimerization of the S- and R-forms, the enzyme allows the repair of both epimers of NAD(P)HX, a damaged form of NAD(P)H that is a result of enzymatic or heat-dependent hydration.</text>
</comment>
<feature type="binding site" evidence="17">
    <location>
        <position position="291"/>
    </location>
    <ligand>
        <name>(6S)-NADPHX</name>
        <dbReference type="ChEBI" id="CHEBI:64076"/>
    </ligand>
</feature>
<comment type="subunit">
    <text evidence="17">Homotetramer.</text>
</comment>
<evidence type="ECO:0000256" key="14">
    <source>
        <dbReference type="ARBA" id="ARBA00025153"/>
    </source>
</evidence>
<evidence type="ECO:0000256" key="13">
    <source>
        <dbReference type="ARBA" id="ARBA00023268"/>
    </source>
</evidence>
<dbReference type="NCBIfam" id="TIGR00197">
    <property type="entry name" value="yjeF_nterm"/>
    <property type="match status" value="1"/>
</dbReference>
<comment type="function">
    <text evidence="14 19">Bifunctional enzyme that catalyzes the epimerization of the S- and R-forms of NAD(P)HX and the dehydration of the S-form of NAD(P)HX at the expense of ADP, which is converted to AMP. This allows the repair of both epimers of NAD(P)HX, a damaged form of NAD(P)H that is a result of enzymatic or heat-dependent hydration.</text>
</comment>
<keyword evidence="7 17" id="KW-0067">ATP-binding</keyword>
<evidence type="ECO:0000256" key="5">
    <source>
        <dbReference type="ARBA" id="ARBA00022723"/>
    </source>
</evidence>
<comment type="catalytic activity">
    <reaction evidence="1 18 19">
        <text>(6R)-NADHX = (6S)-NADHX</text>
        <dbReference type="Rhea" id="RHEA:32215"/>
        <dbReference type="ChEBI" id="CHEBI:64074"/>
        <dbReference type="ChEBI" id="CHEBI:64075"/>
        <dbReference type="EC" id="5.1.99.6"/>
    </reaction>
</comment>
<keyword evidence="9 18" id="KW-0630">Potassium</keyword>
<feature type="binding site" evidence="18">
    <location>
        <begin position="118"/>
        <end position="124"/>
    </location>
    <ligand>
        <name>(6S)-NADPHX</name>
        <dbReference type="ChEBI" id="CHEBI:64076"/>
    </ligand>
</feature>
<comment type="function">
    <text evidence="18">Catalyzes the epimerization of the S- and R-forms of NAD(P)HX, a damaged form of NAD(P)H that is a result of enzymatic or heat-dependent hydration. This is a prerequisite for the S-specific NAD(P)H-hydrate dehydratase to allow the repair of both epimers of NAD(P)HX.</text>
</comment>
<dbReference type="InterPro" id="IPR030677">
    <property type="entry name" value="Nnr"/>
</dbReference>
<reference evidence="22 23" key="1">
    <citation type="submission" date="2023-07" db="EMBL/GenBank/DDBJ databases">
        <authorList>
            <person name="Kim M.K."/>
        </authorList>
    </citation>
    <scope>NUCLEOTIDE SEQUENCE [LARGE SCALE GENOMIC DNA]</scope>
    <source>
        <strain evidence="22 23">KR1UV-12</strain>
    </source>
</reference>
<feature type="binding site" evidence="17">
    <location>
        <position position="400"/>
    </location>
    <ligand>
        <name>(6S)-NADPHX</name>
        <dbReference type="ChEBI" id="CHEBI:64076"/>
    </ligand>
</feature>
<comment type="cofactor">
    <cofactor evidence="18 19">
        <name>K(+)</name>
        <dbReference type="ChEBI" id="CHEBI:29103"/>
    </cofactor>
    <text evidence="18 19">Binds 1 potassium ion per subunit.</text>
</comment>
<evidence type="ECO:0000256" key="16">
    <source>
        <dbReference type="ARBA" id="ARBA00049209"/>
    </source>
</evidence>
<dbReference type="InterPro" id="IPR029056">
    <property type="entry name" value="Ribokinase-like"/>
</dbReference>
<evidence type="ECO:0000256" key="11">
    <source>
        <dbReference type="ARBA" id="ARBA00023235"/>
    </source>
</evidence>
<feature type="binding site" evidence="18">
    <location>
        <position position="147"/>
    </location>
    <ligand>
        <name>(6S)-NADPHX</name>
        <dbReference type="ChEBI" id="CHEBI:64076"/>
    </ligand>
</feature>
<comment type="cofactor">
    <cofactor evidence="17">
        <name>Mg(2+)</name>
        <dbReference type="ChEBI" id="CHEBI:18420"/>
    </cofactor>
</comment>
<dbReference type="PROSITE" id="PS51383">
    <property type="entry name" value="YJEF_C_3"/>
    <property type="match status" value="1"/>
</dbReference>
<feature type="binding site" evidence="18">
    <location>
        <position position="150"/>
    </location>
    <ligand>
        <name>K(+)</name>
        <dbReference type="ChEBI" id="CHEBI:29103"/>
    </ligand>
</feature>
<evidence type="ECO:0000256" key="2">
    <source>
        <dbReference type="ARBA" id="ARBA00000909"/>
    </source>
</evidence>
<evidence type="ECO:0000256" key="1">
    <source>
        <dbReference type="ARBA" id="ARBA00000013"/>
    </source>
</evidence>
<comment type="similarity">
    <text evidence="4 19">In the C-terminal section; belongs to the NnrD/CARKD family.</text>
</comment>
<organism evidence="22 23">
    <name type="scientific">Sphingomonas aurea</name>
    <dbReference type="NCBI Taxonomy" id="3063994"/>
    <lineage>
        <taxon>Bacteria</taxon>
        <taxon>Pseudomonadati</taxon>
        <taxon>Pseudomonadota</taxon>
        <taxon>Alphaproteobacteria</taxon>
        <taxon>Sphingomonadales</taxon>
        <taxon>Sphingomonadaceae</taxon>
        <taxon>Sphingomonas</taxon>
    </lineage>
</organism>
<comment type="catalytic activity">
    <reaction evidence="15 17 19">
        <text>(6S)-NADHX + ADP = AMP + phosphate + NADH + H(+)</text>
        <dbReference type="Rhea" id="RHEA:32223"/>
        <dbReference type="ChEBI" id="CHEBI:15378"/>
        <dbReference type="ChEBI" id="CHEBI:43474"/>
        <dbReference type="ChEBI" id="CHEBI:57945"/>
        <dbReference type="ChEBI" id="CHEBI:64074"/>
        <dbReference type="ChEBI" id="CHEBI:456215"/>
        <dbReference type="ChEBI" id="CHEBI:456216"/>
        <dbReference type="EC" id="4.2.1.136"/>
    </reaction>
</comment>
<dbReference type="Pfam" id="PF03853">
    <property type="entry name" value="YjeF_N"/>
    <property type="match status" value="1"/>
</dbReference>
<evidence type="ECO:0000256" key="10">
    <source>
        <dbReference type="ARBA" id="ARBA00023027"/>
    </source>
</evidence>
<dbReference type="PIRSF" id="PIRSF017184">
    <property type="entry name" value="Nnr"/>
    <property type="match status" value="1"/>
</dbReference>
<feature type="binding site" evidence="18">
    <location>
        <position position="114"/>
    </location>
    <ligand>
        <name>K(+)</name>
        <dbReference type="ChEBI" id="CHEBI:29103"/>
    </ligand>
</feature>
<dbReference type="InterPro" id="IPR017953">
    <property type="entry name" value="Carbohydrate_kinase_pred_CS"/>
</dbReference>
<dbReference type="Proteomes" id="UP001230685">
    <property type="component" value="Unassembled WGS sequence"/>
</dbReference>
<evidence type="ECO:0000259" key="20">
    <source>
        <dbReference type="PROSITE" id="PS51383"/>
    </source>
</evidence>
<protein>
    <recommendedName>
        <fullName evidence="19">Bifunctional NAD(P)H-hydrate repair enzyme</fullName>
    </recommendedName>
    <alternativeName>
        <fullName evidence="19">Nicotinamide nucleotide repair protein</fullName>
    </alternativeName>
    <domain>
        <recommendedName>
            <fullName evidence="19">ADP-dependent (S)-NAD(P)H-hydrate dehydratase</fullName>
            <ecNumber evidence="19">4.2.1.136</ecNumber>
        </recommendedName>
        <alternativeName>
            <fullName evidence="19">ADP-dependent NAD(P)HX dehydratase</fullName>
        </alternativeName>
    </domain>
    <domain>
        <recommendedName>
            <fullName evidence="19">NAD(P)H-hydrate epimerase</fullName>
            <ecNumber evidence="19">5.1.99.6</ecNumber>
        </recommendedName>
    </domain>
</protein>
<evidence type="ECO:0000313" key="22">
    <source>
        <dbReference type="EMBL" id="MDP1026344.1"/>
    </source>
</evidence>
<dbReference type="CDD" id="cd01171">
    <property type="entry name" value="YXKO-related"/>
    <property type="match status" value="1"/>
</dbReference>
<keyword evidence="5 18" id="KW-0479">Metal-binding</keyword>
<feature type="domain" description="YjeF C-terminal" evidence="20">
    <location>
        <begin position="204"/>
        <end position="451"/>
    </location>
</feature>
<evidence type="ECO:0000256" key="17">
    <source>
        <dbReference type="HAMAP-Rule" id="MF_01965"/>
    </source>
</evidence>
<dbReference type="Gene3D" id="3.40.1190.20">
    <property type="match status" value="1"/>
</dbReference>
<feature type="binding site" evidence="17">
    <location>
        <position position="237"/>
    </location>
    <ligand>
        <name>(6S)-NADPHX</name>
        <dbReference type="ChEBI" id="CHEBI:64076"/>
    </ligand>
</feature>
<evidence type="ECO:0000256" key="18">
    <source>
        <dbReference type="HAMAP-Rule" id="MF_01966"/>
    </source>
</evidence>
<dbReference type="HAMAP" id="MF_01965">
    <property type="entry name" value="NADHX_dehydratase"/>
    <property type="match status" value="1"/>
</dbReference>
<keyword evidence="23" id="KW-1185">Reference proteome</keyword>
<evidence type="ECO:0000256" key="19">
    <source>
        <dbReference type="PIRNR" id="PIRNR017184"/>
    </source>
</evidence>
<keyword evidence="10 17" id="KW-0520">NAD</keyword>
<accession>A0ABT9EHF1</accession>
<evidence type="ECO:0000256" key="15">
    <source>
        <dbReference type="ARBA" id="ARBA00048238"/>
    </source>
</evidence>
<keyword evidence="6 17" id="KW-0547">Nucleotide-binding</keyword>
<evidence type="ECO:0000256" key="4">
    <source>
        <dbReference type="ARBA" id="ARBA00009524"/>
    </source>
</evidence>
<feature type="binding site" evidence="17">
    <location>
        <position position="337"/>
    </location>
    <ligand>
        <name>(6S)-NADPHX</name>
        <dbReference type="ChEBI" id="CHEBI:64076"/>
    </ligand>
</feature>
<dbReference type="Pfam" id="PF01256">
    <property type="entry name" value="Carb_kinase"/>
    <property type="match status" value="1"/>
</dbReference>
<evidence type="ECO:0000256" key="3">
    <source>
        <dbReference type="ARBA" id="ARBA00006001"/>
    </source>
</evidence>
<dbReference type="Gene3D" id="3.40.50.10260">
    <property type="entry name" value="YjeF N-terminal domain"/>
    <property type="match status" value="1"/>
</dbReference>
<dbReference type="EMBL" id="JAUUDS010000001">
    <property type="protein sequence ID" value="MDP1026344.1"/>
    <property type="molecule type" value="Genomic_DNA"/>
</dbReference>
<evidence type="ECO:0000256" key="7">
    <source>
        <dbReference type="ARBA" id="ARBA00022840"/>
    </source>
</evidence>
<keyword evidence="11 18" id="KW-0413">Isomerase</keyword>
<dbReference type="NCBIfam" id="TIGR00196">
    <property type="entry name" value="yjeF_cterm"/>
    <property type="match status" value="1"/>
</dbReference>
<feature type="domain" description="YjeF N-terminal" evidence="21">
    <location>
        <begin position="10"/>
        <end position="204"/>
    </location>
</feature>